<evidence type="ECO:0000313" key="1">
    <source>
        <dbReference type="EnsemblPlants" id="TraesCS1D02G133100.1"/>
    </source>
</evidence>
<reference evidence="1" key="2">
    <citation type="submission" date="2018-10" db="UniProtKB">
        <authorList>
            <consortium name="EnsemblPlants"/>
        </authorList>
    </citation>
    <scope>IDENTIFICATION</scope>
</reference>
<dbReference type="GeneID" id="123180847"/>
<gene>
    <name evidence="1" type="primary">LOC123180847</name>
</gene>
<dbReference type="Gramene" id="TraesSYM1D03G00465170.1">
    <property type="protein sequence ID" value="TraesSYM1D03G00465170.1"/>
    <property type="gene ID" value="TraesSYM1D03G00465170"/>
</dbReference>
<organism evidence="1">
    <name type="scientific">Triticum aestivum</name>
    <name type="common">Wheat</name>
    <dbReference type="NCBI Taxonomy" id="4565"/>
    <lineage>
        <taxon>Eukaryota</taxon>
        <taxon>Viridiplantae</taxon>
        <taxon>Streptophyta</taxon>
        <taxon>Embryophyta</taxon>
        <taxon>Tracheophyta</taxon>
        <taxon>Spermatophyta</taxon>
        <taxon>Magnoliopsida</taxon>
        <taxon>Liliopsida</taxon>
        <taxon>Poales</taxon>
        <taxon>Poaceae</taxon>
        <taxon>BOP clade</taxon>
        <taxon>Pooideae</taxon>
        <taxon>Triticodae</taxon>
        <taxon>Triticeae</taxon>
        <taxon>Triticinae</taxon>
        <taxon>Triticum</taxon>
    </lineage>
</organism>
<proteinExistence type="predicted"/>
<dbReference type="RefSeq" id="XP_044448939.1">
    <property type="nucleotide sequence ID" value="XM_044593004.1"/>
</dbReference>
<name>A0A3B5ZRF7_WHEAT</name>
<dbReference type="Gramene" id="TraesNOR1D03G00465810.1">
    <property type="protein sequence ID" value="TraesNOR1D03G00465810.1"/>
    <property type="gene ID" value="TraesNOR1D03G00465810"/>
</dbReference>
<dbReference type="SUPFAM" id="SSF52499">
    <property type="entry name" value="Isochorismatase-like hydrolases"/>
    <property type="match status" value="1"/>
</dbReference>
<dbReference type="InterPro" id="IPR036380">
    <property type="entry name" value="Isochorismatase-like_sf"/>
</dbReference>
<dbReference type="Gramene" id="TraesRN1D0100342700.1">
    <property type="protein sequence ID" value="TraesRN1D0100342700.1"/>
    <property type="gene ID" value="TraesRN1D0100342700"/>
</dbReference>
<dbReference type="AlphaFoldDB" id="A0A3B5ZRF7"/>
<dbReference type="OrthoDB" id="167809at2759"/>
<dbReference type="Gramene" id="TraesJAG1D03G00457990.2">
    <property type="protein sequence ID" value="TraesJAG1D03G00457990.2"/>
    <property type="gene ID" value="TraesJAG1D03G00457990"/>
</dbReference>
<evidence type="ECO:0000313" key="2">
    <source>
        <dbReference type="Proteomes" id="UP000019116"/>
    </source>
</evidence>
<dbReference type="Gramene" id="TraesROB_scaffold_007424_01G000100.1">
    <property type="protein sequence ID" value="TraesROB_scaffold_007424_01G000100.1"/>
    <property type="gene ID" value="TraesROB_scaffold_007424_01G000100"/>
</dbReference>
<dbReference type="Proteomes" id="UP000019116">
    <property type="component" value="Chromosome 1D"/>
</dbReference>
<dbReference type="Gramene" id="TraesJUL1D03G00461700.1">
    <property type="protein sequence ID" value="TraesJUL1D03G00461700.1"/>
    <property type="gene ID" value="TraesJUL1D03G00461700"/>
</dbReference>
<keyword evidence="2" id="KW-1185">Reference proteome</keyword>
<sequence length="167" mass="18570">MVSRGPNLNGGVIYTQFVCLKDATTCKNNFAGQVVKPLFYCCGIVSLHGAAAWRGGQQRTCEATINTADVLCFPLSFLINGSLTERSISLGVQTPNCIWRTIYDVVALDYEKVTVFIDATVVARPNIHLASIRDMRTIVVERPTLEEWRRCVARGVFHSWHRSGIHA</sequence>
<dbReference type="Gramene" id="TraesCS1D02G133100.1">
    <property type="protein sequence ID" value="TraesCS1D02G133100.1"/>
    <property type="gene ID" value="TraesCS1D02G133100"/>
</dbReference>
<dbReference type="Gramene" id="TraesPARA_EIv1.0_0259000.3">
    <property type="protein sequence ID" value="TraesPARA_EIv1.0_0259000.3.CDS"/>
    <property type="gene ID" value="TraesPARA_EIv1.0_0259000"/>
</dbReference>
<dbReference type="PaxDb" id="4565-Traes_1DS_5E6925436.2"/>
<accession>A0A3B5ZRF7</accession>
<dbReference type="STRING" id="4565.A0A3B5ZRF7"/>
<dbReference type="EnsemblPlants" id="TraesCS1D02G133100.1">
    <property type="protein sequence ID" value="TraesCS1D02G133100.1"/>
    <property type="gene ID" value="TraesCS1D02G133100"/>
</dbReference>
<dbReference type="Gramene" id="TraesMAC1D03G00458150.1">
    <property type="protein sequence ID" value="TraesMAC1D03G00458150.1"/>
    <property type="gene ID" value="TraesMAC1D03G00458150"/>
</dbReference>
<dbReference type="Gramene" id="TraesARI1D03G00464260.1">
    <property type="protein sequence ID" value="TraesARI1D03G00464260.1"/>
    <property type="gene ID" value="TraesARI1D03G00464260"/>
</dbReference>
<dbReference type="Gramene" id="TraesLDM1D03G00460600.1">
    <property type="protein sequence ID" value="TraesLDM1D03G00460600.1"/>
    <property type="gene ID" value="TraesLDM1D03G00460600"/>
</dbReference>
<dbReference type="Gramene" id="TraesCLE_scaffold_151339_01G000100.1">
    <property type="protein sequence ID" value="TraesCLE_scaffold_151339_01G000100.1"/>
    <property type="gene ID" value="TraesCLE_scaffold_151339_01G000100"/>
</dbReference>
<protein>
    <submittedName>
        <fullName evidence="1">Uncharacterized protein</fullName>
    </submittedName>
</protein>
<reference evidence="1" key="1">
    <citation type="submission" date="2018-08" db="EMBL/GenBank/DDBJ databases">
        <authorList>
            <person name="Rossello M."/>
        </authorList>
    </citation>
    <scope>NUCLEOTIDE SEQUENCE [LARGE SCALE GENOMIC DNA]</scope>
    <source>
        <strain evidence="1">cv. Chinese Spring</strain>
    </source>
</reference>
<dbReference type="Gramene" id="TraesCAD_scaffold_003690_01G000100.1">
    <property type="protein sequence ID" value="TraesCAD_scaffold_003690_01G000100.1"/>
    <property type="gene ID" value="TraesCAD_scaffold_003690_01G000100"/>
</dbReference>
<dbReference type="PANTHER" id="PTHR47044">
    <property type="entry name" value="OS02G0276400 PROTEIN"/>
    <property type="match status" value="1"/>
</dbReference>
<dbReference type="Gramene" id="TraesWEE_scaffold_073431_01G000100.1">
    <property type="protein sequence ID" value="TraesWEE_scaffold_073431_01G000100.1"/>
    <property type="gene ID" value="TraesWEE_scaffold_073431_01G000100"/>
</dbReference>
<dbReference type="Gramene" id="TraesSTA1D03G00457710.1">
    <property type="protein sequence ID" value="TraesSTA1D03G00457710.1"/>
    <property type="gene ID" value="TraesSTA1D03G00457710"/>
</dbReference>
<dbReference type="Gramene" id="TraesCS1D03G0324300.1">
    <property type="protein sequence ID" value="TraesCS1D03G0324300.1.CDS"/>
    <property type="gene ID" value="TraesCS1D03G0324300"/>
</dbReference>
<dbReference type="Gramene" id="TraesLAC1D03G00462090.2">
    <property type="protein sequence ID" value="TraesLAC1D03G00462090.2"/>
    <property type="gene ID" value="TraesLAC1D03G00462090"/>
</dbReference>